<comment type="caution">
    <text evidence="3">The sequence shown here is derived from an EMBL/GenBank/DDBJ whole genome shotgun (WGS) entry which is preliminary data.</text>
</comment>
<dbReference type="EMBL" id="NMUH01017182">
    <property type="protein sequence ID" value="MQM23637.1"/>
    <property type="molecule type" value="Genomic_DNA"/>
</dbReference>
<gene>
    <name evidence="3" type="ORF">Taro_056704</name>
</gene>
<reference evidence="3" key="1">
    <citation type="submission" date="2017-07" db="EMBL/GenBank/DDBJ databases">
        <title>Taro Niue Genome Assembly and Annotation.</title>
        <authorList>
            <person name="Atibalentja N."/>
            <person name="Keating K."/>
            <person name="Fields C.J."/>
        </authorList>
    </citation>
    <scope>NUCLEOTIDE SEQUENCE</scope>
    <source>
        <strain evidence="3">Niue_2</strain>
        <tissue evidence="3">Leaf</tissue>
    </source>
</reference>
<feature type="region of interest" description="Disordered" evidence="1">
    <location>
        <begin position="26"/>
        <end position="51"/>
    </location>
</feature>
<protein>
    <submittedName>
        <fullName evidence="3">Uncharacterized protein</fullName>
    </submittedName>
</protein>
<keyword evidence="2" id="KW-1133">Transmembrane helix</keyword>
<proteinExistence type="predicted"/>
<feature type="transmembrane region" description="Helical" evidence="2">
    <location>
        <begin position="84"/>
        <end position="105"/>
    </location>
</feature>
<keyword evidence="2" id="KW-0812">Transmembrane</keyword>
<keyword evidence="4" id="KW-1185">Reference proteome</keyword>
<evidence type="ECO:0000256" key="1">
    <source>
        <dbReference type="SAM" id="MobiDB-lite"/>
    </source>
</evidence>
<keyword evidence="2" id="KW-0472">Membrane</keyword>
<evidence type="ECO:0000256" key="2">
    <source>
        <dbReference type="SAM" id="Phobius"/>
    </source>
</evidence>
<evidence type="ECO:0000313" key="3">
    <source>
        <dbReference type="EMBL" id="MQM23637.1"/>
    </source>
</evidence>
<dbReference type="AlphaFoldDB" id="A0A843XY74"/>
<name>A0A843XY74_COLES</name>
<dbReference type="Proteomes" id="UP000652761">
    <property type="component" value="Unassembled WGS sequence"/>
</dbReference>
<evidence type="ECO:0000313" key="4">
    <source>
        <dbReference type="Proteomes" id="UP000652761"/>
    </source>
</evidence>
<accession>A0A843XY74</accession>
<sequence>MCDSGSAALRGDNVSPARFVHLSEKQKQVASYKTKRRASEEAGPLQRAAQGEPRSLLLRARKLFSLLRIRVRSGTLRMKTRMPLPMMIIIPLLMERHLLMGLVLYRHRPLTQGMRRRALLPAKRQGAQM</sequence>
<organism evidence="3 4">
    <name type="scientific">Colocasia esculenta</name>
    <name type="common">Wild taro</name>
    <name type="synonym">Arum esculentum</name>
    <dbReference type="NCBI Taxonomy" id="4460"/>
    <lineage>
        <taxon>Eukaryota</taxon>
        <taxon>Viridiplantae</taxon>
        <taxon>Streptophyta</taxon>
        <taxon>Embryophyta</taxon>
        <taxon>Tracheophyta</taxon>
        <taxon>Spermatophyta</taxon>
        <taxon>Magnoliopsida</taxon>
        <taxon>Liliopsida</taxon>
        <taxon>Araceae</taxon>
        <taxon>Aroideae</taxon>
        <taxon>Colocasieae</taxon>
        <taxon>Colocasia</taxon>
    </lineage>
</organism>